<dbReference type="PANTHER" id="PTHR30160">
    <property type="entry name" value="TETRAACYLDISACCHARIDE 4'-KINASE-RELATED"/>
    <property type="match status" value="1"/>
</dbReference>
<dbReference type="PANTHER" id="PTHR30160:SF21">
    <property type="entry name" value="LIPOPOLYSACCHARIDE CORE HEPTOSYLTRANSFERASE OPSX"/>
    <property type="match status" value="1"/>
</dbReference>
<dbReference type="RefSeq" id="WP_115895789.1">
    <property type="nucleotide sequence ID" value="NZ_QUNG01000001.1"/>
</dbReference>
<accession>A0A3E0DWR8</accession>
<reference evidence="3 4" key="1">
    <citation type="submission" date="2018-08" db="EMBL/GenBank/DDBJ databases">
        <title>Genomic Encyclopedia of Type Strains, Phase III (KMG-III): the genomes of soil and plant-associated and newly described type strains.</title>
        <authorList>
            <person name="Whitman W."/>
        </authorList>
    </citation>
    <scope>NUCLEOTIDE SEQUENCE [LARGE SCALE GENOMIC DNA]</scope>
    <source>
        <strain evidence="3 4">CECT 7375</strain>
    </source>
</reference>
<dbReference type="InterPro" id="IPR002201">
    <property type="entry name" value="Glyco_trans_9"/>
</dbReference>
<name>A0A3E0DWR8_9GAMM</name>
<dbReference type="GO" id="GO:0009244">
    <property type="term" value="P:lipopolysaccharide core region biosynthetic process"/>
    <property type="evidence" value="ECO:0007669"/>
    <property type="project" value="TreeGrafter"/>
</dbReference>
<dbReference type="GO" id="GO:0005829">
    <property type="term" value="C:cytosol"/>
    <property type="evidence" value="ECO:0007669"/>
    <property type="project" value="TreeGrafter"/>
</dbReference>
<dbReference type="Pfam" id="PF01075">
    <property type="entry name" value="Glyco_transf_9"/>
    <property type="match status" value="1"/>
</dbReference>
<dbReference type="SUPFAM" id="SSF53756">
    <property type="entry name" value="UDP-Glycosyltransferase/glycogen phosphorylase"/>
    <property type="match status" value="1"/>
</dbReference>
<evidence type="ECO:0000256" key="2">
    <source>
        <dbReference type="ARBA" id="ARBA00022679"/>
    </source>
</evidence>
<proteinExistence type="predicted"/>
<evidence type="ECO:0000256" key="1">
    <source>
        <dbReference type="ARBA" id="ARBA00022676"/>
    </source>
</evidence>
<dbReference type="Proteomes" id="UP000256542">
    <property type="component" value="Unassembled WGS sequence"/>
</dbReference>
<dbReference type="GO" id="GO:0008713">
    <property type="term" value="F:ADP-heptose-lipopolysaccharide heptosyltransferase activity"/>
    <property type="evidence" value="ECO:0007669"/>
    <property type="project" value="TreeGrafter"/>
</dbReference>
<keyword evidence="2 3" id="KW-0808">Transferase</keyword>
<sequence>MTQESIQRIAIVRLSALGDVCHAMSVVTAIQRRYPNAQITWITGPAEAQLVRLMPNIDVHVYHKKSGFKGMFALGRSLKGVKFDVLLHMQWSLRASLLTRVLSAKKRIGFAKSHSREKQHWFVNQLAPEPTGKHVLDALMSLARAIDVPDQSPSWQLSIPDSDLSLPERFVVVNPCGSKVSKDWTLEGYRHLIATLLAEGIDVVVTGGPSAREIQVCNAVSEGFAVRNLVAKTSIASLLDVIRKAALIISPDTGPAHMATIVKTPVIALFALSNPKRTGPYNDQDNVVSVYRELVEEESGKPVESLPWATTVHRSDAMAQLSQDAVMTKVNKVIRELGLVAH</sequence>
<dbReference type="OrthoDB" id="9781892at2"/>
<dbReference type="InterPro" id="IPR051199">
    <property type="entry name" value="LPS_LOS_Heptosyltrfase"/>
</dbReference>
<dbReference type="CDD" id="cd03789">
    <property type="entry name" value="GT9_LPS_heptosyltransferase"/>
    <property type="match status" value="1"/>
</dbReference>
<evidence type="ECO:0000313" key="3">
    <source>
        <dbReference type="EMBL" id="REG86521.1"/>
    </source>
</evidence>
<dbReference type="Gene3D" id="3.40.50.2000">
    <property type="entry name" value="Glycogen Phosphorylase B"/>
    <property type="match status" value="2"/>
</dbReference>
<organism evidence="3 4">
    <name type="scientific">Marinomonas pollencensis</name>
    <dbReference type="NCBI Taxonomy" id="491954"/>
    <lineage>
        <taxon>Bacteria</taxon>
        <taxon>Pseudomonadati</taxon>
        <taxon>Pseudomonadota</taxon>
        <taxon>Gammaproteobacteria</taxon>
        <taxon>Oceanospirillales</taxon>
        <taxon>Oceanospirillaceae</taxon>
        <taxon>Marinomonas</taxon>
    </lineage>
</organism>
<evidence type="ECO:0000313" key="4">
    <source>
        <dbReference type="Proteomes" id="UP000256542"/>
    </source>
</evidence>
<comment type="caution">
    <text evidence="3">The sequence shown here is derived from an EMBL/GenBank/DDBJ whole genome shotgun (WGS) entry which is preliminary data.</text>
</comment>
<keyword evidence="4" id="KW-1185">Reference proteome</keyword>
<keyword evidence="1" id="KW-0328">Glycosyltransferase</keyword>
<protein>
    <submittedName>
        <fullName evidence="3">Heptosyltransferase I</fullName>
    </submittedName>
</protein>
<dbReference type="AlphaFoldDB" id="A0A3E0DWR8"/>
<gene>
    <name evidence="3" type="ORF">DFP81_10186</name>
</gene>
<dbReference type="EMBL" id="QUNG01000001">
    <property type="protein sequence ID" value="REG86521.1"/>
    <property type="molecule type" value="Genomic_DNA"/>
</dbReference>